<proteinExistence type="predicted"/>
<dbReference type="HOGENOM" id="CLU_2421782_0_0_9"/>
<accession>A0A096B519</accession>
<evidence type="ECO:0008006" key="3">
    <source>
        <dbReference type="Google" id="ProtNLM"/>
    </source>
</evidence>
<dbReference type="PATRIC" id="fig|742738.3.peg.3212"/>
<keyword evidence="2" id="KW-1185">Reference proteome</keyword>
<dbReference type="Gene3D" id="3.40.50.1390">
    <property type="entry name" value="Resolvase, N-terminal catalytic domain"/>
    <property type="match status" value="1"/>
</dbReference>
<dbReference type="InterPro" id="IPR036162">
    <property type="entry name" value="Resolvase-like_N_sf"/>
</dbReference>
<comment type="caution">
    <text evidence="1">The sequence shown here is derived from an EMBL/GenBank/DDBJ whole genome shotgun (WGS) entry which is preliminary data.</text>
</comment>
<name>A0A096B519_FLAPL</name>
<dbReference type="AlphaFoldDB" id="A0A096B519"/>
<dbReference type="GO" id="GO:0003677">
    <property type="term" value="F:DNA binding"/>
    <property type="evidence" value="ECO:0007669"/>
    <property type="project" value="InterPro"/>
</dbReference>
<sequence length="91" mass="10215">MTNNKTFDTISLTNQELSVVPMKEETEMLRATDKITALYCRLSQEDALAGDSNSIVNQKNILLQYAKDNRFPNPTFFVDDGYSGTTFAGVR</sequence>
<dbReference type="Proteomes" id="UP000029585">
    <property type="component" value="Unassembled WGS sequence"/>
</dbReference>
<organism evidence="1 2">
    <name type="scientific">Flavonifractor plautii 1_3_50AFAA</name>
    <dbReference type="NCBI Taxonomy" id="742738"/>
    <lineage>
        <taxon>Bacteria</taxon>
        <taxon>Bacillati</taxon>
        <taxon>Bacillota</taxon>
        <taxon>Clostridia</taxon>
        <taxon>Eubacteriales</taxon>
        <taxon>Oscillospiraceae</taxon>
        <taxon>Flavonifractor</taxon>
    </lineage>
</organism>
<dbReference type="EMBL" id="ADLO01000094">
    <property type="protein sequence ID" value="KGF54150.1"/>
    <property type="molecule type" value="Genomic_DNA"/>
</dbReference>
<dbReference type="eggNOG" id="COG1961">
    <property type="taxonomic scope" value="Bacteria"/>
</dbReference>
<evidence type="ECO:0000313" key="2">
    <source>
        <dbReference type="Proteomes" id="UP000029585"/>
    </source>
</evidence>
<reference evidence="1 2" key="1">
    <citation type="submission" date="2011-08" db="EMBL/GenBank/DDBJ databases">
        <title>The Genome Sequence of Clostridium orbiscindens 1_3_50AFAA.</title>
        <authorList>
            <consortium name="The Broad Institute Genome Sequencing Platform"/>
            <person name="Earl A."/>
            <person name="Ward D."/>
            <person name="Feldgarden M."/>
            <person name="Gevers D."/>
            <person name="Daigneault M."/>
            <person name="Strauss J."/>
            <person name="Allen-Vercoe E."/>
            <person name="Young S.K."/>
            <person name="Zeng Q."/>
            <person name="Gargeya S."/>
            <person name="Fitzgerald M."/>
            <person name="Haas B."/>
            <person name="Abouelleil A."/>
            <person name="Alvarado L."/>
            <person name="Arachchi H.M."/>
            <person name="Berlin A."/>
            <person name="Brown A."/>
            <person name="Chapman S.B."/>
            <person name="Chen Z."/>
            <person name="Dunbar C."/>
            <person name="Freedman E."/>
            <person name="Gearin G."/>
            <person name="Gellesch M."/>
            <person name="Goldberg J."/>
            <person name="Griggs A."/>
            <person name="Gujja S."/>
            <person name="Heiman D."/>
            <person name="Howarth C."/>
            <person name="Larson L."/>
            <person name="Lui A."/>
            <person name="MacDonald P.J.P."/>
            <person name="Montmayeur A."/>
            <person name="Murphy C."/>
            <person name="Neiman D."/>
            <person name="Pearson M."/>
            <person name="Priest M."/>
            <person name="Roberts A."/>
            <person name="Saif S."/>
            <person name="Shea T."/>
            <person name="Shenoy N."/>
            <person name="Sisk P."/>
            <person name="Stolte C."/>
            <person name="Sykes S."/>
            <person name="Wortman J."/>
            <person name="Nusbaum C."/>
            <person name="Birren B."/>
        </authorList>
    </citation>
    <scope>NUCLEOTIDE SEQUENCE [LARGE SCALE GENOMIC DNA]</scope>
    <source>
        <strain evidence="1 2">1_3_50AFAA</strain>
    </source>
</reference>
<gene>
    <name evidence="1" type="ORF">HMPREF9460_03123</name>
</gene>
<protein>
    <recommendedName>
        <fullName evidence="3">Resolvase/invertase-type recombinase catalytic domain-containing protein</fullName>
    </recommendedName>
</protein>
<evidence type="ECO:0000313" key="1">
    <source>
        <dbReference type="EMBL" id="KGF54150.1"/>
    </source>
</evidence>
<dbReference type="GO" id="GO:0000150">
    <property type="term" value="F:DNA strand exchange activity"/>
    <property type="evidence" value="ECO:0007669"/>
    <property type="project" value="InterPro"/>
</dbReference>